<keyword evidence="2" id="KW-1185">Reference proteome</keyword>
<dbReference type="Proteomes" id="UP001190700">
    <property type="component" value="Unassembled WGS sequence"/>
</dbReference>
<name>A0AAE0C5Z4_9CHLO</name>
<reference evidence="1 2" key="1">
    <citation type="journal article" date="2015" name="Genome Biol. Evol.">
        <title>Comparative Genomics of a Bacterivorous Green Alga Reveals Evolutionary Causalities and Consequences of Phago-Mixotrophic Mode of Nutrition.</title>
        <authorList>
            <person name="Burns J.A."/>
            <person name="Paasch A."/>
            <person name="Narechania A."/>
            <person name="Kim E."/>
        </authorList>
    </citation>
    <scope>NUCLEOTIDE SEQUENCE [LARGE SCALE GENOMIC DNA]</scope>
    <source>
        <strain evidence="1 2">PLY_AMNH</strain>
    </source>
</reference>
<evidence type="ECO:0000313" key="1">
    <source>
        <dbReference type="EMBL" id="KAK3247917.1"/>
    </source>
</evidence>
<organism evidence="1 2">
    <name type="scientific">Cymbomonas tetramitiformis</name>
    <dbReference type="NCBI Taxonomy" id="36881"/>
    <lineage>
        <taxon>Eukaryota</taxon>
        <taxon>Viridiplantae</taxon>
        <taxon>Chlorophyta</taxon>
        <taxon>Pyramimonadophyceae</taxon>
        <taxon>Pyramimonadales</taxon>
        <taxon>Pyramimonadaceae</taxon>
        <taxon>Cymbomonas</taxon>
    </lineage>
</organism>
<evidence type="ECO:0000313" key="2">
    <source>
        <dbReference type="Proteomes" id="UP001190700"/>
    </source>
</evidence>
<dbReference type="AlphaFoldDB" id="A0AAE0C5Z4"/>
<dbReference type="EMBL" id="LGRX02028556">
    <property type="protein sequence ID" value="KAK3247917.1"/>
    <property type="molecule type" value="Genomic_DNA"/>
</dbReference>
<accession>A0AAE0C5Z4</accession>
<protein>
    <submittedName>
        <fullName evidence="1">Uncharacterized protein</fullName>
    </submittedName>
</protein>
<gene>
    <name evidence="1" type="ORF">CYMTET_42593</name>
</gene>
<comment type="caution">
    <text evidence="1">The sequence shown here is derived from an EMBL/GenBank/DDBJ whole genome shotgun (WGS) entry which is preliminary data.</text>
</comment>
<proteinExistence type="predicted"/>
<sequence length="190" mass="21647">MEMIGKGASLEHAWLSREAGTVIRATRRRTAARLVYHQHGRLRTDLTRVASTLLTMRYRRYDFYDAAALRERERASIVERHAMVRDALLYYTRRSELIDDANEEEEDGIDVSLLHDRAEIYDLACVLFVCAAMLSRHAFCEPVVVDLKCASLRTRLCREEANIVLASSSAEFGEIHVVDACLSVYGFSDT</sequence>